<dbReference type="PANTHER" id="PTHR45749">
    <property type="match status" value="1"/>
</dbReference>
<gene>
    <name evidence="3" type="ORF">Adt_42013</name>
</gene>
<evidence type="ECO:0000259" key="2">
    <source>
        <dbReference type="Pfam" id="PF05699"/>
    </source>
</evidence>
<dbReference type="AlphaFoldDB" id="A0ABD1PRD2"/>
<dbReference type="PANTHER" id="PTHR45749:SF34">
    <property type="entry name" value="ZINC FINGER MYM-TYPE PROTEIN 1-LIKE"/>
    <property type="match status" value="1"/>
</dbReference>
<evidence type="ECO:0000256" key="1">
    <source>
        <dbReference type="SAM" id="Phobius"/>
    </source>
</evidence>
<dbReference type="Pfam" id="PF05699">
    <property type="entry name" value="Dimer_Tnp_hAT"/>
    <property type="match status" value="1"/>
</dbReference>
<keyword evidence="1" id="KW-0472">Membrane</keyword>
<keyword evidence="1" id="KW-0812">Transmembrane</keyword>
<name>A0ABD1PRD2_9LAMI</name>
<dbReference type="Proteomes" id="UP001604336">
    <property type="component" value="Unassembled WGS sequence"/>
</dbReference>
<evidence type="ECO:0000313" key="3">
    <source>
        <dbReference type="EMBL" id="KAL2466162.1"/>
    </source>
</evidence>
<accession>A0ABD1PRD2</accession>
<organism evidence="3 4">
    <name type="scientific">Abeliophyllum distichum</name>
    <dbReference type="NCBI Taxonomy" id="126358"/>
    <lineage>
        <taxon>Eukaryota</taxon>
        <taxon>Viridiplantae</taxon>
        <taxon>Streptophyta</taxon>
        <taxon>Embryophyta</taxon>
        <taxon>Tracheophyta</taxon>
        <taxon>Spermatophyta</taxon>
        <taxon>Magnoliopsida</taxon>
        <taxon>eudicotyledons</taxon>
        <taxon>Gunneridae</taxon>
        <taxon>Pentapetalae</taxon>
        <taxon>asterids</taxon>
        <taxon>lamiids</taxon>
        <taxon>Lamiales</taxon>
        <taxon>Oleaceae</taxon>
        <taxon>Forsythieae</taxon>
        <taxon>Abeliophyllum</taxon>
    </lineage>
</organism>
<comment type="caution">
    <text evidence="3">The sequence shown here is derived from an EMBL/GenBank/DDBJ whole genome shotgun (WGS) entry which is preliminary data.</text>
</comment>
<keyword evidence="1" id="KW-1133">Transmembrane helix</keyword>
<sequence length="127" mass="14853">MVVDSHRRIYDIGEVSRPPVLEFRETTSLVLSDSSRRFRKNIIIEILSPLITMVLTLPVATATVERAFSAMNLIKNDLRNKMSDVWLNDNLVVYTEREIFKEIENKAILKRFQTMRPRRMQLSSLTN</sequence>
<keyword evidence="4" id="KW-1185">Reference proteome</keyword>
<evidence type="ECO:0000313" key="4">
    <source>
        <dbReference type="Proteomes" id="UP001604336"/>
    </source>
</evidence>
<feature type="transmembrane region" description="Helical" evidence="1">
    <location>
        <begin position="42"/>
        <end position="64"/>
    </location>
</feature>
<dbReference type="EMBL" id="JBFOLK010000013">
    <property type="protein sequence ID" value="KAL2466162.1"/>
    <property type="molecule type" value="Genomic_DNA"/>
</dbReference>
<protein>
    <submittedName>
        <fullName evidence="3">General transcription factor 2-related zinc finger protein</fullName>
    </submittedName>
</protein>
<feature type="domain" description="HAT C-terminal dimerisation" evidence="2">
    <location>
        <begin position="45"/>
        <end position="98"/>
    </location>
</feature>
<dbReference type="InterPro" id="IPR008906">
    <property type="entry name" value="HATC_C_dom"/>
</dbReference>
<reference evidence="4" key="1">
    <citation type="submission" date="2024-07" db="EMBL/GenBank/DDBJ databases">
        <title>Two chromosome-level genome assemblies of Korean endemic species Abeliophyllum distichum and Forsythia ovata (Oleaceae).</title>
        <authorList>
            <person name="Jang H."/>
        </authorList>
    </citation>
    <scope>NUCLEOTIDE SEQUENCE [LARGE SCALE GENOMIC DNA]</scope>
</reference>
<proteinExistence type="predicted"/>